<gene>
    <name evidence="1" type="ORF">PACL_0727</name>
</gene>
<name>B3G1Q5_PSEAI</name>
<protein>
    <submittedName>
        <fullName evidence="1">Uncharacterized protein</fullName>
    </submittedName>
</protein>
<accession>B3G1Q5</accession>
<dbReference type="EMBL" id="EU595743">
    <property type="protein sequence ID" value="ACD38967.1"/>
    <property type="molecule type" value="Genomic_DNA"/>
</dbReference>
<organism evidence="1">
    <name type="scientific">Pseudomonas aeruginosa</name>
    <dbReference type="NCBI Taxonomy" id="287"/>
    <lineage>
        <taxon>Bacteria</taxon>
        <taxon>Pseudomonadati</taxon>
        <taxon>Pseudomonadota</taxon>
        <taxon>Gammaproteobacteria</taxon>
        <taxon>Pseudomonadales</taxon>
        <taxon>Pseudomonadaceae</taxon>
        <taxon>Pseudomonas</taxon>
    </lineage>
</organism>
<sequence>MQLHPVPASRGNAMHTLNLTALFLDGEDGQRLAEVNGLPRLGALLSSAQLRQLARQLNEIANDADQGASGEHCYTAPPYGACPSCHSTKAPQSAA</sequence>
<dbReference type="AlphaFoldDB" id="B3G1Q5"/>
<evidence type="ECO:0000313" key="1">
    <source>
        <dbReference type="EMBL" id="ACD38967.1"/>
    </source>
</evidence>
<proteinExistence type="predicted"/>
<reference evidence="1" key="1">
    <citation type="journal article" date="2008" name="Genomics">
        <title>Large-insert genome analysis technology detects structural variation in Pseudomonas aeruginosa clinical strains from cystic fibrosis patients.</title>
        <authorList>
            <person name="Hayden H.S."/>
            <person name="Gillett W."/>
            <person name="Saenphimmachak C."/>
            <person name="Lim R."/>
            <person name="Zhou Y."/>
            <person name="Jacobs M.A."/>
            <person name="Chang J."/>
            <person name="Rohmer L."/>
            <person name="D'Argenio D.A."/>
            <person name="Palmieri A."/>
            <person name="Levy R."/>
            <person name="Haugen E."/>
            <person name="Wong G.K."/>
            <person name="Brittnacher M.J."/>
            <person name="Burns J.L."/>
            <person name="Miller S.I."/>
            <person name="Olson M.V."/>
            <person name="Kaul R."/>
        </authorList>
    </citation>
    <scope>NUCLEOTIDE SEQUENCE</scope>
    <source>
        <strain evidence="1">PACS458</strain>
    </source>
</reference>